<dbReference type="InterPro" id="IPR032675">
    <property type="entry name" value="LRR_dom_sf"/>
</dbReference>
<dbReference type="AlphaFoldDB" id="A0A9N8YYQ9"/>
<comment type="caution">
    <text evidence="1">The sequence shown here is derived from an EMBL/GenBank/DDBJ whole genome shotgun (WGS) entry which is preliminary data.</text>
</comment>
<dbReference type="PANTHER" id="PTHR38926:SF5">
    <property type="entry name" value="F-BOX AND LEUCINE-RICH REPEAT PROTEIN 6"/>
    <property type="match status" value="1"/>
</dbReference>
<evidence type="ECO:0000313" key="1">
    <source>
        <dbReference type="EMBL" id="CAG8461360.1"/>
    </source>
</evidence>
<organism evidence="1 2">
    <name type="scientific">Funneliformis caledonium</name>
    <dbReference type="NCBI Taxonomy" id="1117310"/>
    <lineage>
        <taxon>Eukaryota</taxon>
        <taxon>Fungi</taxon>
        <taxon>Fungi incertae sedis</taxon>
        <taxon>Mucoromycota</taxon>
        <taxon>Glomeromycotina</taxon>
        <taxon>Glomeromycetes</taxon>
        <taxon>Glomerales</taxon>
        <taxon>Glomeraceae</taxon>
        <taxon>Funneliformis</taxon>
    </lineage>
</organism>
<dbReference type="OrthoDB" id="10397300at2759"/>
<keyword evidence="2" id="KW-1185">Reference proteome</keyword>
<proteinExistence type="predicted"/>
<dbReference type="Gene3D" id="3.80.10.10">
    <property type="entry name" value="Ribonuclease Inhibitor"/>
    <property type="match status" value="2"/>
</dbReference>
<sequence>MIMRQASLKELKFYSIINHFRNSTFGTYPGAIDCIKNLSTLSCNSDIYPEFFYQLSQMCHNIQSLGVQFRSDISNGLADLISVQQNLKYLTIHQSYKCLSYIVPLLTKHSTTLIRLQINGTGNYESLLFITNFINLRELILSFDYEYVFEDFRTLQDVTFPRLRILKFPNKCPNHEYLIKFLENNGKNLEEFDIDITDNSLNLAIAKFCPNLKSLFTTFLDDEVETLKTILNSCQRLEIIKVWCGVWLREYYLDEIELFDVVARHSPRNFCELRLCYPYNVQFEIPSVELETFFQRWKDRTPRKSLSFMIVGYILEVKEEIMKVIEEYIKLVDRLWCEVSVRILWRSVWNYNTLVACLPTKSKEVLYKNEIVIQFPYPKSPLFNYVSFLRRISIDEIDRKIASILRNKHPVTSRSVVMQEVFKMIMKQIYLKELSVYFSSDYISNIPFTTYPGATECLKDLTVLGFSSFYSEFFHRISLLSHNIQSLTIRVESDITDGLANLISSQQNLTCLSIFYDDNYMIDIADIISSAINLPENLTVLNLYGEYYYRTVLFISKFTNLRELLLSFDSGYTFEDFEELQHVVFPKLRVLKFPNKCPASDYLIKFLENNGKNLEEFYIDTNNSLNLAIAKFCPNMKSLFTTFLDGEVETLRLILNNCRQLESIKVWCGIWFSENYLNEKDLFDVIAKYSPKKLFELRLCYPYDTKTESFSDDLLENFFINWSKRVPRVTLSFVIVGYSLKVKEENMRIIEKYSKLDVIKKFKVIKDYEE</sequence>
<dbReference type="Proteomes" id="UP000789570">
    <property type="component" value="Unassembled WGS sequence"/>
</dbReference>
<accession>A0A9N8YYQ9</accession>
<dbReference type="SUPFAM" id="SSF52047">
    <property type="entry name" value="RNI-like"/>
    <property type="match status" value="2"/>
</dbReference>
<evidence type="ECO:0000313" key="2">
    <source>
        <dbReference type="Proteomes" id="UP000789570"/>
    </source>
</evidence>
<name>A0A9N8YYQ9_9GLOM</name>
<protein>
    <submittedName>
        <fullName evidence="1">12951_t:CDS:1</fullName>
    </submittedName>
</protein>
<dbReference type="EMBL" id="CAJVPQ010000238">
    <property type="protein sequence ID" value="CAG8461360.1"/>
    <property type="molecule type" value="Genomic_DNA"/>
</dbReference>
<gene>
    <name evidence="1" type="ORF">FCALED_LOCUS1757</name>
</gene>
<reference evidence="1" key="1">
    <citation type="submission" date="2021-06" db="EMBL/GenBank/DDBJ databases">
        <authorList>
            <person name="Kallberg Y."/>
            <person name="Tangrot J."/>
            <person name="Rosling A."/>
        </authorList>
    </citation>
    <scope>NUCLEOTIDE SEQUENCE</scope>
    <source>
        <strain evidence="1">UK204</strain>
    </source>
</reference>
<dbReference type="PANTHER" id="PTHR38926">
    <property type="entry name" value="F-BOX DOMAIN CONTAINING PROTEIN, EXPRESSED"/>
    <property type="match status" value="1"/>
</dbReference>